<protein>
    <recommendedName>
        <fullName evidence="2">DUF91 domain-containing protein</fullName>
    </recommendedName>
</protein>
<sequence length="145" mass="16350">MVSLGRGQKPDVMPHYPHMMCEDTAIWTKFLLSKFIEISKVWYDVRVGQQVMVGGVRDDRIDIIARGLTRKRIDVVAAVGGGLWVVEVKPRANMYAVGQVVTYTRLFVKEYVSPGPVIPVIICDSHDVDLLDEFDEFGVLVIQND</sequence>
<dbReference type="AlphaFoldDB" id="X1JSW9"/>
<gene>
    <name evidence="1" type="ORF">S06H3_01403</name>
</gene>
<evidence type="ECO:0000313" key="1">
    <source>
        <dbReference type="EMBL" id="GAH97162.1"/>
    </source>
</evidence>
<organism evidence="1">
    <name type="scientific">marine sediment metagenome</name>
    <dbReference type="NCBI Taxonomy" id="412755"/>
    <lineage>
        <taxon>unclassified sequences</taxon>
        <taxon>metagenomes</taxon>
        <taxon>ecological metagenomes</taxon>
    </lineage>
</organism>
<comment type="caution">
    <text evidence="1">The sequence shown here is derived from an EMBL/GenBank/DDBJ whole genome shotgun (WGS) entry which is preliminary data.</text>
</comment>
<dbReference type="EMBL" id="BARV01000347">
    <property type="protein sequence ID" value="GAH97162.1"/>
    <property type="molecule type" value="Genomic_DNA"/>
</dbReference>
<reference evidence="1" key="1">
    <citation type="journal article" date="2014" name="Front. Microbiol.">
        <title>High frequency of phylogenetically diverse reductive dehalogenase-homologous genes in deep subseafloor sedimentary metagenomes.</title>
        <authorList>
            <person name="Kawai M."/>
            <person name="Futagami T."/>
            <person name="Toyoda A."/>
            <person name="Takaki Y."/>
            <person name="Nishi S."/>
            <person name="Hori S."/>
            <person name="Arai W."/>
            <person name="Tsubouchi T."/>
            <person name="Morono Y."/>
            <person name="Uchiyama I."/>
            <person name="Ito T."/>
            <person name="Fujiyama A."/>
            <person name="Inagaki F."/>
            <person name="Takami H."/>
        </authorList>
    </citation>
    <scope>NUCLEOTIDE SEQUENCE</scope>
    <source>
        <strain evidence="1">Expedition CK06-06</strain>
    </source>
</reference>
<proteinExistence type="predicted"/>
<evidence type="ECO:0008006" key="2">
    <source>
        <dbReference type="Google" id="ProtNLM"/>
    </source>
</evidence>
<accession>X1JSW9</accession>
<name>X1JSW9_9ZZZZ</name>